<accession>A0A1G7GHC7</accession>
<organism evidence="2 3">
    <name type="scientific">Mucilaginibacter pineti</name>
    <dbReference type="NCBI Taxonomy" id="1391627"/>
    <lineage>
        <taxon>Bacteria</taxon>
        <taxon>Pseudomonadati</taxon>
        <taxon>Bacteroidota</taxon>
        <taxon>Sphingobacteriia</taxon>
        <taxon>Sphingobacteriales</taxon>
        <taxon>Sphingobacteriaceae</taxon>
        <taxon>Mucilaginibacter</taxon>
    </lineage>
</organism>
<feature type="transmembrane region" description="Helical" evidence="1">
    <location>
        <begin position="103"/>
        <end position="123"/>
    </location>
</feature>
<feature type="transmembrane region" description="Helical" evidence="1">
    <location>
        <begin position="21"/>
        <end position="41"/>
    </location>
</feature>
<sequence length="125" mass="13961">MVKEVTINIINKTMFIIWKGYGFLVPFIAAAIIGIFSVLLWELFPKSIFLGPCLGCFAAATAIWFIGKKFNSPAKNRVMIDKASGREFLIKPDHSLFFIKMQYWAFVFGAGGLFLLLGSIMAANK</sequence>
<evidence type="ECO:0000313" key="3">
    <source>
        <dbReference type="Proteomes" id="UP000199072"/>
    </source>
</evidence>
<protein>
    <submittedName>
        <fullName evidence="2">Uncharacterized protein</fullName>
    </submittedName>
</protein>
<evidence type="ECO:0000256" key="1">
    <source>
        <dbReference type="SAM" id="Phobius"/>
    </source>
</evidence>
<keyword evidence="1" id="KW-0472">Membrane</keyword>
<reference evidence="2 3" key="1">
    <citation type="submission" date="2016-10" db="EMBL/GenBank/DDBJ databases">
        <authorList>
            <person name="de Groot N.N."/>
        </authorList>
    </citation>
    <scope>NUCLEOTIDE SEQUENCE [LARGE SCALE GENOMIC DNA]</scope>
    <source>
        <strain evidence="2 3">47C3B</strain>
    </source>
</reference>
<evidence type="ECO:0000313" key="2">
    <source>
        <dbReference type="EMBL" id="SDE87419.1"/>
    </source>
</evidence>
<keyword evidence="3" id="KW-1185">Reference proteome</keyword>
<keyword evidence="1" id="KW-1133">Transmembrane helix</keyword>
<gene>
    <name evidence="2" type="ORF">SAMN05216464_110141</name>
</gene>
<feature type="transmembrane region" description="Helical" evidence="1">
    <location>
        <begin position="47"/>
        <end position="67"/>
    </location>
</feature>
<dbReference type="AlphaFoldDB" id="A0A1G7GHC7"/>
<keyword evidence="1" id="KW-0812">Transmembrane</keyword>
<dbReference type="EMBL" id="FNAI01000010">
    <property type="protein sequence ID" value="SDE87419.1"/>
    <property type="molecule type" value="Genomic_DNA"/>
</dbReference>
<proteinExistence type="predicted"/>
<name>A0A1G7GHC7_9SPHI</name>
<dbReference type="Proteomes" id="UP000199072">
    <property type="component" value="Unassembled WGS sequence"/>
</dbReference>